<dbReference type="EMBL" id="RHPJ01000001">
    <property type="protein sequence ID" value="TGO05812.1"/>
    <property type="molecule type" value="Genomic_DNA"/>
</dbReference>
<evidence type="ECO:0008006" key="3">
    <source>
        <dbReference type="Google" id="ProtNLM"/>
    </source>
</evidence>
<organism evidence="1 2">
    <name type="scientific">Serinibacter arcticus</name>
    <dbReference type="NCBI Taxonomy" id="1655435"/>
    <lineage>
        <taxon>Bacteria</taxon>
        <taxon>Bacillati</taxon>
        <taxon>Actinomycetota</taxon>
        <taxon>Actinomycetes</taxon>
        <taxon>Micrococcales</taxon>
        <taxon>Beutenbergiaceae</taxon>
        <taxon>Serinibacter</taxon>
    </lineage>
</organism>
<proteinExistence type="predicted"/>
<dbReference type="Proteomes" id="UP000297318">
    <property type="component" value="Unassembled WGS sequence"/>
</dbReference>
<reference evidence="1 2" key="1">
    <citation type="submission" date="2018-11" db="EMBL/GenBank/DDBJ databases">
        <title>Complete genome sequencing of the Actinobacteria Serinibacter sp. K3-2.</title>
        <authorList>
            <person name="Rakitin A.L."/>
            <person name="Beletsky A.V."/>
            <person name="Mardanov A.V."/>
            <person name="Ravin N.V."/>
            <person name="Gromova A.S."/>
            <person name="Filippova S.N."/>
            <person name="Gal'Chenko V.F."/>
        </authorList>
    </citation>
    <scope>NUCLEOTIDE SEQUENCE [LARGE SCALE GENOMIC DNA]</scope>
    <source>
        <strain evidence="1 2">K3-2</strain>
    </source>
</reference>
<dbReference type="Gene3D" id="3.40.50.300">
    <property type="entry name" value="P-loop containing nucleotide triphosphate hydrolases"/>
    <property type="match status" value="1"/>
</dbReference>
<evidence type="ECO:0000313" key="1">
    <source>
        <dbReference type="EMBL" id="TGO05812.1"/>
    </source>
</evidence>
<gene>
    <name evidence="1" type="ORF">SERN_0004</name>
</gene>
<name>A0A4Z1E4W5_9MICO</name>
<evidence type="ECO:0000313" key="2">
    <source>
        <dbReference type="Proteomes" id="UP000297318"/>
    </source>
</evidence>
<comment type="caution">
    <text evidence="1">The sequence shown here is derived from an EMBL/GenBank/DDBJ whole genome shotgun (WGS) entry which is preliminary data.</text>
</comment>
<accession>A0A4Z1E4W5</accession>
<sequence length="223" mass="23506">MTAGESGAPVPASSPDLAAAVVDAVLVPGAPRVHDGVALLCIDGLAGAGKTTLAGQVAEVVAARGGTVAVVHMDDLYEGWGGLLEAGTEVVRVVEQLERSGTATYRRWDWESSARAETVHVPRSDVVVVEGCGSAPPRVDGVAALVVWITAPDELRLARGLERDGEGMRDDWRAFMADERALRERDATDERADVVLDATGHVLRWSRAPGGTGDLLWEDRGHG</sequence>
<keyword evidence="2" id="KW-1185">Reference proteome</keyword>
<protein>
    <recommendedName>
        <fullName evidence="3">Uridine kinase</fullName>
    </recommendedName>
</protein>
<dbReference type="InterPro" id="IPR027417">
    <property type="entry name" value="P-loop_NTPase"/>
</dbReference>
<dbReference type="SUPFAM" id="SSF52540">
    <property type="entry name" value="P-loop containing nucleoside triphosphate hydrolases"/>
    <property type="match status" value="1"/>
</dbReference>
<dbReference type="AlphaFoldDB" id="A0A4Z1E4W5"/>